<keyword evidence="5 11" id="KW-0285">Flavoprotein</keyword>
<dbReference type="PROSITE" id="PS01280">
    <property type="entry name" value="GIDA_1"/>
    <property type="match status" value="1"/>
</dbReference>
<sequence>MSGHYDVIVVGAGHAGIEAAHAAARMGCRTLLITLNIERIGEMSCNPAIGGLGKSQLTREIDALGGLQGRLADRCGIHFRRLNRSKGPAVQSTRIQCDKALHREFSARVLEETEDLYIWQDKVKGLYVEGDRVAGVDALAAGRIRSRVVVLTPGTFLGGLMHIGSEHFEGGRLGDQAANSLSNTLRVLGFEMGRFKTGTPPRLDGRSLGYEKLEPQPGEEPPPGISFFTRRKLRNQALCHITRTTPEVHEIINENLDRSPLYTGKITGTGVRYCPSIEDKVVKFQDKDSHRVFIEPEGLSTNEVYPNGLSTSLPLDVQQRMIHAVPGLERAEFIRPGYAIEHDFVQPTQLFAWLETKTIRDLFFAGQINGSTGYEEAAAQGLVAGINAALRIKGEEPFTLGRDEAYIGVLIDDLVTRGTNEPYRMFTSRVEYRLLLREDNAYARLSEKGYKLGLLREKDYRMVQEAEARCKETIEHLEKTRPKIEETNKILSEHGLPSTTDKPSLADLLRRPQLSINDLDEIDENLKGLSDFVKERVQIEIKYEGYINRTLEEVKRFQRIEKVKIPEELSFEQVPGLSNEVIEKLTAIRPSTLGQASRISGITPVALLALYRYLKAGDEPEPDS</sequence>
<dbReference type="SMART" id="SM01228">
    <property type="entry name" value="GIDA_assoc_3"/>
    <property type="match status" value="1"/>
</dbReference>
<protein>
    <recommendedName>
        <fullName evidence="4 11">tRNA uridine 5-carboxymethylaminomethyl modification enzyme MnmG</fullName>
    </recommendedName>
    <alternativeName>
        <fullName evidence="10 11">Glucose-inhibited division protein A</fullName>
    </alternativeName>
</protein>
<evidence type="ECO:0000256" key="8">
    <source>
        <dbReference type="ARBA" id="ARBA00023027"/>
    </source>
</evidence>
<dbReference type="InterPro" id="IPR026904">
    <property type="entry name" value="MnmG_C"/>
</dbReference>
<dbReference type="NCBIfam" id="TIGR00136">
    <property type="entry name" value="mnmG_gidA"/>
    <property type="match status" value="1"/>
</dbReference>
<dbReference type="PANTHER" id="PTHR11806:SF0">
    <property type="entry name" value="PROTEIN MTO1 HOMOLOG, MITOCHONDRIAL"/>
    <property type="match status" value="1"/>
</dbReference>
<dbReference type="InterPro" id="IPR044920">
    <property type="entry name" value="MnmG_C_subdom_sf"/>
</dbReference>
<accession>A0A532UY69</accession>
<evidence type="ECO:0000256" key="7">
    <source>
        <dbReference type="ARBA" id="ARBA00022827"/>
    </source>
</evidence>
<keyword evidence="8 11" id="KW-0520">NAD</keyword>
<dbReference type="InterPro" id="IPR047001">
    <property type="entry name" value="MnmG_C_subdom"/>
</dbReference>
<dbReference type="Pfam" id="PF01134">
    <property type="entry name" value="GIDA"/>
    <property type="match status" value="1"/>
</dbReference>
<reference evidence="13 14" key="1">
    <citation type="submission" date="2017-06" db="EMBL/GenBank/DDBJ databases">
        <title>Novel microbial phyla capable of carbon fixation and sulfur reduction in deep-sea sediments.</title>
        <authorList>
            <person name="Huang J."/>
            <person name="Baker B."/>
            <person name="Wang Y."/>
        </authorList>
    </citation>
    <scope>NUCLEOTIDE SEQUENCE [LARGE SCALE GENOMIC DNA]</scope>
    <source>
        <strain evidence="13">B3_TA06</strain>
    </source>
</reference>
<comment type="cofactor">
    <cofactor evidence="1 11">
        <name>FAD</name>
        <dbReference type="ChEBI" id="CHEBI:57692"/>
    </cofactor>
</comment>
<evidence type="ECO:0000256" key="9">
    <source>
        <dbReference type="ARBA" id="ARBA00025948"/>
    </source>
</evidence>
<feature type="domain" description="tRNA uridine 5-carboxymethylaminomethyl modification enzyme C-terminal subdomain" evidence="12">
    <location>
        <begin position="541"/>
        <end position="612"/>
    </location>
</feature>
<keyword evidence="11" id="KW-0963">Cytoplasm</keyword>
<comment type="subunit">
    <text evidence="9 11">Homodimer. Heterotetramer of two MnmE and two MnmG subunits.</text>
</comment>
<organism evidence="13 14">
    <name type="scientific">candidate division TA06 bacterium B3_TA06</name>
    <dbReference type="NCBI Taxonomy" id="2012487"/>
    <lineage>
        <taxon>Bacteria</taxon>
        <taxon>Bacteria division TA06</taxon>
    </lineage>
</organism>
<dbReference type="PROSITE" id="PS01281">
    <property type="entry name" value="GIDA_2"/>
    <property type="match status" value="1"/>
</dbReference>
<dbReference type="GO" id="GO:0005829">
    <property type="term" value="C:cytosol"/>
    <property type="evidence" value="ECO:0007669"/>
    <property type="project" value="TreeGrafter"/>
</dbReference>
<dbReference type="FunFam" id="1.10.150.570:FF:000001">
    <property type="entry name" value="tRNA uridine 5-carboxymethylaminomethyl modification enzyme MnmG"/>
    <property type="match status" value="1"/>
</dbReference>
<name>A0A532UY69_UNCT6</name>
<evidence type="ECO:0000256" key="1">
    <source>
        <dbReference type="ARBA" id="ARBA00001974"/>
    </source>
</evidence>
<evidence type="ECO:0000256" key="3">
    <source>
        <dbReference type="ARBA" id="ARBA00007653"/>
    </source>
</evidence>
<dbReference type="InterPro" id="IPR040131">
    <property type="entry name" value="MnmG_N"/>
</dbReference>
<dbReference type="InterPro" id="IPR036188">
    <property type="entry name" value="FAD/NAD-bd_sf"/>
</dbReference>
<dbReference type="EMBL" id="NJBO01000021">
    <property type="protein sequence ID" value="TKJ39904.1"/>
    <property type="molecule type" value="Genomic_DNA"/>
</dbReference>
<dbReference type="InterPro" id="IPR004416">
    <property type="entry name" value="MnmG"/>
</dbReference>
<dbReference type="FunFam" id="3.50.50.60:FF:000002">
    <property type="entry name" value="tRNA uridine 5-carboxymethylaminomethyl modification enzyme MnmG"/>
    <property type="match status" value="1"/>
</dbReference>
<evidence type="ECO:0000313" key="13">
    <source>
        <dbReference type="EMBL" id="TKJ39904.1"/>
    </source>
</evidence>
<evidence type="ECO:0000259" key="12">
    <source>
        <dbReference type="SMART" id="SM01228"/>
    </source>
</evidence>
<keyword evidence="6 11" id="KW-0819">tRNA processing</keyword>
<dbReference type="GO" id="GO:0030488">
    <property type="term" value="P:tRNA methylation"/>
    <property type="evidence" value="ECO:0007669"/>
    <property type="project" value="TreeGrafter"/>
</dbReference>
<dbReference type="PANTHER" id="PTHR11806">
    <property type="entry name" value="GLUCOSE INHIBITED DIVISION PROTEIN A"/>
    <property type="match status" value="1"/>
</dbReference>
<evidence type="ECO:0000256" key="10">
    <source>
        <dbReference type="ARBA" id="ARBA00031800"/>
    </source>
</evidence>
<dbReference type="InterPro" id="IPR049312">
    <property type="entry name" value="GIDA_C_N"/>
</dbReference>
<evidence type="ECO:0000313" key="14">
    <source>
        <dbReference type="Proteomes" id="UP000317778"/>
    </source>
</evidence>
<dbReference type="Proteomes" id="UP000317778">
    <property type="component" value="Unassembled WGS sequence"/>
</dbReference>
<comment type="caution">
    <text evidence="11">Lacks conserved residue(s) required for the propagation of feature annotation.</text>
</comment>
<dbReference type="GO" id="GO:0002098">
    <property type="term" value="P:tRNA wobble uridine modification"/>
    <property type="evidence" value="ECO:0007669"/>
    <property type="project" value="InterPro"/>
</dbReference>
<feature type="binding site" evidence="11">
    <location>
        <begin position="11"/>
        <end position="16"/>
    </location>
    <ligand>
        <name>FAD</name>
        <dbReference type="ChEBI" id="CHEBI:57692"/>
    </ligand>
</feature>
<dbReference type="Gene3D" id="3.50.50.60">
    <property type="entry name" value="FAD/NAD(P)-binding domain"/>
    <property type="match status" value="2"/>
</dbReference>
<gene>
    <name evidence="11" type="primary">mnmG</name>
    <name evidence="11" type="synonym">gidA</name>
    <name evidence="13" type="ORF">CEE36_09990</name>
</gene>
<evidence type="ECO:0000256" key="4">
    <source>
        <dbReference type="ARBA" id="ARBA00020461"/>
    </source>
</evidence>
<evidence type="ECO:0000256" key="11">
    <source>
        <dbReference type="HAMAP-Rule" id="MF_00129"/>
    </source>
</evidence>
<proteinExistence type="inferred from homology"/>
<dbReference type="AlphaFoldDB" id="A0A532UY69"/>
<dbReference type="GO" id="GO:0050660">
    <property type="term" value="F:flavin adenine dinucleotide binding"/>
    <property type="evidence" value="ECO:0007669"/>
    <property type="project" value="UniProtKB-UniRule"/>
</dbReference>
<dbReference type="HAMAP" id="MF_00129">
    <property type="entry name" value="MnmG_GidA"/>
    <property type="match status" value="1"/>
</dbReference>
<dbReference type="Gene3D" id="1.10.10.1800">
    <property type="entry name" value="tRNA uridine 5-carboxymethylaminomethyl modification enzyme MnmG/GidA"/>
    <property type="match status" value="1"/>
</dbReference>
<feature type="binding site" evidence="11">
    <location>
        <begin position="270"/>
        <end position="284"/>
    </location>
    <ligand>
        <name>NAD(+)</name>
        <dbReference type="ChEBI" id="CHEBI:57540"/>
    </ligand>
</feature>
<dbReference type="SUPFAM" id="SSF51905">
    <property type="entry name" value="FAD/NAD(P)-binding domain"/>
    <property type="match status" value="1"/>
</dbReference>
<dbReference type="InterPro" id="IPR020595">
    <property type="entry name" value="MnmG-rel_CS"/>
</dbReference>
<comment type="similarity">
    <text evidence="3 11">Belongs to the MnmG family.</text>
</comment>
<evidence type="ECO:0000256" key="2">
    <source>
        <dbReference type="ARBA" id="ARBA00003717"/>
    </source>
</evidence>
<evidence type="ECO:0000256" key="5">
    <source>
        <dbReference type="ARBA" id="ARBA00022630"/>
    </source>
</evidence>
<comment type="caution">
    <text evidence="13">The sequence shown here is derived from an EMBL/GenBank/DDBJ whole genome shotgun (WGS) entry which is preliminary data.</text>
</comment>
<dbReference type="Pfam" id="PF13932">
    <property type="entry name" value="SAM_GIDA_C"/>
    <property type="match status" value="1"/>
</dbReference>
<comment type="subcellular location">
    <subcellularLocation>
        <location evidence="11">Cytoplasm</location>
    </subcellularLocation>
</comment>
<dbReference type="Gene3D" id="1.10.150.570">
    <property type="entry name" value="GidA associated domain, C-terminal subdomain"/>
    <property type="match status" value="1"/>
</dbReference>
<dbReference type="InterPro" id="IPR002218">
    <property type="entry name" value="MnmG-rel"/>
</dbReference>
<evidence type="ECO:0000256" key="6">
    <source>
        <dbReference type="ARBA" id="ARBA00022694"/>
    </source>
</evidence>
<dbReference type="Pfam" id="PF21680">
    <property type="entry name" value="GIDA_C_1st"/>
    <property type="match status" value="1"/>
</dbReference>
<keyword evidence="7 11" id="KW-0274">FAD</keyword>
<comment type="function">
    <text evidence="2 11">NAD-binding protein involved in the addition of a carboxymethylaminomethyl (cmnm) group at the wobble position (U34) of certain tRNAs, forming tRNA-cmnm(5)s(2)U34.</text>
</comment>